<feature type="domain" description="HTH tetR-type" evidence="6">
    <location>
        <begin position="32"/>
        <end position="92"/>
    </location>
</feature>
<dbReference type="PANTHER" id="PTHR47506">
    <property type="entry name" value="TRANSCRIPTIONAL REGULATORY PROTEIN"/>
    <property type="match status" value="1"/>
</dbReference>
<evidence type="ECO:0000256" key="4">
    <source>
        <dbReference type="PROSITE-ProRule" id="PRU00335"/>
    </source>
</evidence>
<keyword evidence="3" id="KW-0804">Transcription</keyword>
<accession>A0ABS7ZR91</accession>
<name>A0ABS7ZR91_9GAMM</name>
<evidence type="ECO:0000256" key="2">
    <source>
        <dbReference type="ARBA" id="ARBA00023125"/>
    </source>
</evidence>
<dbReference type="RefSeq" id="WP_225674960.1">
    <property type="nucleotide sequence ID" value="NZ_JAEDAH010000058.1"/>
</dbReference>
<keyword evidence="1" id="KW-0805">Transcription regulation</keyword>
<evidence type="ECO:0000256" key="5">
    <source>
        <dbReference type="SAM" id="MobiDB-lite"/>
    </source>
</evidence>
<gene>
    <name evidence="7" type="ORF">I9W95_11390</name>
</gene>
<dbReference type="EMBL" id="JAEDAH010000058">
    <property type="protein sequence ID" value="MCA6064210.1"/>
    <property type="molecule type" value="Genomic_DNA"/>
</dbReference>
<comment type="caution">
    <text evidence="7">The sequence shown here is derived from an EMBL/GenBank/DDBJ whole genome shotgun (WGS) entry which is preliminary data.</text>
</comment>
<dbReference type="Pfam" id="PF00440">
    <property type="entry name" value="TetR_N"/>
    <property type="match status" value="1"/>
</dbReference>
<dbReference type="Gene3D" id="1.10.357.10">
    <property type="entry name" value="Tetracycline Repressor, domain 2"/>
    <property type="match status" value="1"/>
</dbReference>
<keyword evidence="8" id="KW-1185">Reference proteome</keyword>
<dbReference type="Proteomes" id="UP000714380">
    <property type="component" value="Unassembled WGS sequence"/>
</dbReference>
<dbReference type="SUPFAM" id="SSF46689">
    <property type="entry name" value="Homeodomain-like"/>
    <property type="match status" value="1"/>
</dbReference>
<dbReference type="InterPro" id="IPR011075">
    <property type="entry name" value="TetR_C"/>
</dbReference>
<protein>
    <submittedName>
        <fullName evidence="7">TetR/AcrR family transcriptional regulator</fullName>
    </submittedName>
</protein>
<evidence type="ECO:0000259" key="6">
    <source>
        <dbReference type="PROSITE" id="PS50977"/>
    </source>
</evidence>
<evidence type="ECO:0000256" key="1">
    <source>
        <dbReference type="ARBA" id="ARBA00023015"/>
    </source>
</evidence>
<feature type="region of interest" description="Disordered" evidence="5">
    <location>
        <begin position="1"/>
        <end position="35"/>
    </location>
</feature>
<dbReference type="Pfam" id="PF16925">
    <property type="entry name" value="TetR_C_13"/>
    <property type="match status" value="1"/>
</dbReference>
<organism evidence="7 8">
    <name type="scientific">Thalassolituus marinus</name>
    <dbReference type="NCBI Taxonomy" id="671053"/>
    <lineage>
        <taxon>Bacteria</taxon>
        <taxon>Pseudomonadati</taxon>
        <taxon>Pseudomonadota</taxon>
        <taxon>Gammaproteobacteria</taxon>
        <taxon>Oceanospirillales</taxon>
        <taxon>Oceanospirillaceae</taxon>
        <taxon>Thalassolituus</taxon>
    </lineage>
</organism>
<dbReference type="PROSITE" id="PS50977">
    <property type="entry name" value="HTH_TETR_2"/>
    <property type="match status" value="1"/>
</dbReference>
<evidence type="ECO:0000313" key="8">
    <source>
        <dbReference type="Proteomes" id="UP000714380"/>
    </source>
</evidence>
<feature type="compositionally biased region" description="Polar residues" evidence="5">
    <location>
        <begin position="1"/>
        <end position="14"/>
    </location>
</feature>
<dbReference type="InterPro" id="IPR036271">
    <property type="entry name" value="Tet_transcr_reg_TetR-rel_C_sf"/>
</dbReference>
<keyword evidence="2 4" id="KW-0238">DNA-binding</keyword>
<dbReference type="InterPro" id="IPR009057">
    <property type="entry name" value="Homeodomain-like_sf"/>
</dbReference>
<dbReference type="PANTHER" id="PTHR47506:SF6">
    <property type="entry name" value="HTH-TYPE TRANSCRIPTIONAL REPRESSOR NEMR"/>
    <property type="match status" value="1"/>
</dbReference>
<reference evidence="7 8" key="1">
    <citation type="submission" date="2020-12" db="EMBL/GenBank/DDBJ databases">
        <title>Novel Thalassolituus-related marine hydrocarbonoclastic bacteria mediated algae-derived hydrocarbons mineralization in twilight zone of the northern South China Sea.</title>
        <authorList>
            <person name="Dong C."/>
        </authorList>
    </citation>
    <scope>NUCLEOTIDE SEQUENCE [LARGE SCALE GENOMIC DNA]</scope>
    <source>
        <strain evidence="7 8">IMCC1826</strain>
    </source>
</reference>
<proteinExistence type="predicted"/>
<evidence type="ECO:0000256" key="3">
    <source>
        <dbReference type="ARBA" id="ARBA00023163"/>
    </source>
</evidence>
<dbReference type="SUPFAM" id="SSF48498">
    <property type="entry name" value="Tetracyclin repressor-like, C-terminal domain"/>
    <property type="match status" value="1"/>
</dbReference>
<dbReference type="PRINTS" id="PR00455">
    <property type="entry name" value="HTHTETR"/>
</dbReference>
<evidence type="ECO:0000313" key="7">
    <source>
        <dbReference type="EMBL" id="MCA6064210.1"/>
    </source>
</evidence>
<feature type="DNA-binding region" description="H-T-H motif" evidence="4">
    <location>
        <begin position="55"/>
        <end position="74"/>
    </location>
</feature>
<dbReference type="InterPro" id="IPR001647">
    <property type="entry name" value="HTH_TetR"/>
</dbReference>
<sequence>MTQSHPTALTSESSAVAPRRRGRPRKADTQPQETRQQLLRAGLEMLTEKGYSAAGLDEILRHAGVPKGSFYHYFSSKEAYGQALIEDYGRYFARKLDRWLLNDEREPLQRIADFIDDACHGMQRHEFRKGCLVGNLGQEIMALPESFRQQLSDVFNDWQQRLAACLQQAQAQQQLASAVDCEQLAAFFWTGWEGAVLRARLEKSNEPLRVFAAGFFQLISRS</sequence>